<proteinExistence type="predicted"/>
<evidence type="ECO:0000256" key="1">
    <source>
        <dbReference type="SAM" id="SignalP"/>
    </source>
</evidence>
<dbReference type="OMA" id="RTEKWDG"/>
<gene>
    <name evidence="2" type="ORF">CEY00_Acc09592</name>
</gene>
<name>A0A2R6RAU9_ACTCC</name>
<dbReference type="Proteomes" id="UP000241394">
    <property type="component" value="Chromosome LG8"/>
</dbReference>
<dbReference type="Pfam" id="PF06830">
    <property type="entry name" value="Root_cap"/>
    <property type="match status" value="1"/>
</dbReference>
<reference evidence="2 3" key="1">
    <citation type="submission" date="2017-07" db="EMBL/GenBank/DDBJ databases">
        <title>An improved, manually edited Actinidia chinensis var. chinensis (kiwifruit) genome highlights the challenges associated with draft genomes and gene prediction in plants.</title>
        <authorList>
            <person name="Pilkington S."/>
            <person name="Crowhurst R."/>
            <person name="Hilario E."/>
            <person name="Nardozza S."/>
            <person name="Fraser L."/>
            <person name="Peng Y."/>
            <person name="Gunaseelan K."/>
            <person name="Simpson R."/>
            <person name="Tahir J."/>
            <person name="Deroles S."/>
            <person name="Templeton K."/>
            <person name="Luo Z."/>
            <person name="Davy M."/>
            <person name="Cheng C."/>
            <person name="Mcneilage M."/>
            <person name="Scaglione D."/>
            <person name="Liu Y."/>
            <person name="Zhang Q."/>
            <person name="Datson P."/>
            <person name="De Silva N."/>
            <person name="Gardiner S."/>
            <person name="Bassett H."/>
            <person name="Chagne D."/>
            <person name="Mccallum J."/>
            <person name="Dzierzon H."/>
            <person name="Deng C."/>
            <person name="Wang Y.-Y."/>
            <person name="Barron N."/>
            <person name="Manako K."/>
            <person name="Bowen J."/>
            <person name="Foster T."/>
            <person name="Erridge Z."/>
            <person name="Tiffin H."/>
            <person name="Waite C."/>
            <person name="Davies K."/>
            <person name="Grierson E."/>
            <person name="Laing W."/>
            <person name="Kirk R."/>
            <person name="Chen X."/>
            <person name="Wood M."/>
            <person name="Montefiori M."/>
            <person name="Brummell D."/>
            <person name="Schwinn K."/>
            <person name="Catanach A."/>
            <person name="Fullerton C."/>
            <person name="Li D."/>
            <person name="Meiyalaghan S."/>
            <person name="Nieuwenhuizen N."/>
            <person name="Read N."/>
            <person name="Prakash R."/>
            <person name="Hunter D."/>
            <person name="Zhang H."/>
            <person name="Mckenzie M."/>
            <person name="Knabel M."/>
            <person name="Harris A."/>
            <person name="Allan A."/>
            <person name="Chen A."/>
            <person name="Janssen B."/>
            <person name="Plunkett B."/>
            <person name="Dwamena C."/>
            <person name="Voogd C."/>
            <person name="Leif D."/>
            <person name="Lafferty D."/>
            <person name="Souleyre E."/>
            <person name="Varkonyi-Gasic E."/>
            <person name="Gambi F."/>
            <person name="Hanley J."/>
            <person name="Yao J.-L."/>
            <person name="Cheung J."/>
            <person name="David K."/>
            <person name="Warren B."/>
            <person name="Marsh K."/>
            <person name="Snowden K."/>
            <person name="Lin-Wang K."/>
            <person name="Brian L."/>
            <person name="Martinez-Sanchez M."/>
            <person name="Wang M."/>
            <person name="Ileperuma N."/>
            <person name="Macnee N."/>
            <person name="Campin R."/>
            <person name="Mcatee P."/>
            <person name="Drummond R."/>
            <person name="Espley R."/>
            <person name="Ireland H."/>
            <person name="Wu R."/>
            <person name="Atkinson R."/>
            <person name="Karunairetnam S."/>
            <person name="Bulley S."/>
            <person name="Chunkath S."/>
            <person name="Hanley Z."/>
            <person name="Storey R."/>
            <person name="Thrimawithana A."/>
            <person name="Thomson S."/>
            <person name="David C."/>
            <person name="Testolin R."/>
        </authorList>
    </citation>
    <scope>NUCLEOTIDE SEQUENCE [LARGE SCALE GENOMIC DNA]</scope>
    <source>
        <strain evidence="3">cv. Red5</strain>
        <tissue evidence="2">Young leaf</tissue>
    </source>
</reference>
<comment type="caution">
    <text evidence="2">The sequence shown here is derived from an EMBL/GenBank/DDBJ whole genome shotgun (WGS) entry which is preliminary data.</text>
</comment>
<evidence type="ECO:0000313" key="3">
    <source>
        <dbReference type="Proteomes" id="UP000241394"/>
    </source>
</evidence>
<dbReference type="PANTHER" id="PTHR31656">
    <property type="entry name" value="ROOT CAP DOMAIN-CONTAINING PROTEIN"/>
    <property type="match status" value="1"/>
</dbReference>
<accession>A0A2R6RAU9</accession>
<reference evidence="3" key="2">
    <citation type="journal article" date="2018" name="BMC Genomics">
        <title>A manually annotated Actinidia chinensis var. chinensis (kiwifruit) genome highlights the challenges associated with draft genomes and gene prediction in plants.</title>
        <authorList>
            <person name="Pilkington S.M."/>
            <person name="Crowhurst R."/>
            <person name="Hilario E."/>
            <person name="Nardozza S."/>
            <person name="Fraser L."/>
            <person name="Peng Y."/>
            <person name="Gunaseelan K."/>
            <person name="Simpson R."/>
            <person name="Tahir J."/>
            <person name="Deroles S.C."/>
            <person name="Templeton K."/>
            <person name="Luo Z."/>
            <person name="Davy M."/>
            <person name="Cheng C."/>
            <person name="McNeilage M."/>
            <person name="Scaglione D."/>
            <person name="Liu Y."/>
            <person name="Zhang Q."/>
            <person name="Datson P."/>
            <person name="De Silva N."/>
            <person name="Gardiner S.E."/>
            <person name="Bassett H."/>
            <person name="Chagne D."/>
            <person name="McCallum J."/>
            <person name="Dzierzon H."/>
            <person name="Deng C."/>
            <person name="Wang Y.Y."/>
            <person name="Barron L."/>
            <person name="Manako K."/>
            <person name="Bowen J."/>
            <person name="Foster T.M."/>
            <person name="Erridge Z.A."/>
            <person name="Tiffin H."/>
            <person name="Waite C.N."/>
            <person name="Davies K.M."/>
            <person name="Grierson E.P."/>
            <person name="Laing W.A."/>
            <person name="Kirk R."/>
            <person name="Chen X."/>
            <person name="Wood M."/>
            <person name="Montefiori M."/>
            <person name="Brummell D.A."/>
            <person name="Schwinn K.E."/>
            <person name="Catanach A."/>
            <person name="Fullerton C."/>
            <person name="Li D."/>
            <person name="Meiyalaghan S."/>
            <person name="Nieuwenhuizen N."/>
            <person name="Read N."/>
            <person name="Prakash R."/>
            <person name="Hunter D."/>
            <person name="Zhang H."/>
            <person name="McKenzie M."/>
            <person name="Knabel M."/>
            <person name="Harris A."/>
            <person name="Allan A.C."/>
            <person name="Gleave A."/>
            <person name="Chen A."/>
            <person name="Janssen B.J."/>
            <person name="Plunkett B."/>
            <person name="Ampomah-Dwamena C."/>
            <person name="Voogd C."/>
            <person name="Leif D."/>
            <person name="Lafferty D."/>
            <person name="Souleyre E.J.F."/>
            <person name="Varkonyi-Gasic E."/>
            <person name="Gambi F."/>
            <person name="Hanley J."/>
            <person name="Yao J.L."/>
            <person name="Cheung J."/>
            <person name="David K.M."/>
            <person name="Warren B."/>
            <person name="Marsh K."/>
            <person name="Snowden K.C."/>
            <person name="Lin-Wang K."/>
            <person name="Brian L."/>
            <person name="Martinez-Sanchez M."/>
            <person name="Wang M."/>
            <person name="Ileperuma N."/>
            <person name="Macnee N."/>
            <person name="Campin R."/>
            <person name="McAtee P."/>
            <person name="Drummond R.S.M."/>
            <person name="Espley R.V."/>
            <person name="Ireland H.S."/>
            <person name="Wu R."/>
            <person name="Atkinson R.G."/>
            <person name="Karunairetnam S."/>
            <person name="Bulley S."/>
            <person name="Chunkath S."/>
            <person name="Hanley Z."/>
            <person name="Storey R."/>
            <person name="Thrimawithana A.H."/>
            <person name="Thomson S."/>
            <person name="David C."/>
            <person name="Testolin R."/>
            <person name="Huang H."/>
            <person name="Hellens R.P."/>
            <person name="Schaffer R.J."/>
        </authorList>
    </citation>
    <scope>NUCLEOTIDE SEQUENCE [LARGE SCALE GENOMIC DNA]</scope>
    <source>
        <strain evidence="3">cv. Red5</strain>
    </source>
</reference>
<protein>
    <submittedName>
        <fullName evidence="2">BMP-binding endothelial regulator protein</fullName>
    </submittedName>
</protein>
<sequence>MVKSSSILSIAIVLLVWASLGEAKTQANKVKPETITCYNRGSKCFLKKVYCPIECPNVQPKEPNAKGCFLDCYSPKCETVCRNRKPNCDGPGAACYDPRFIGGDGIVFYFHGKSNEHFSLISDANLQINARFIGLRPPGRPRDYTWIQALGLMFGSHKFSLEATKTEKWDNEIDHLQFSYNGEALIVPQGLYSTWNSPNNELIVERASSKNSVTVTVPELVEIRATVVPVSEQENKTHNYQIPSNDSFAHLEVQFRFIGLSLEVEGVLGRTYQPDFKNPAKPGVAMAVVGGDDKYRTSSLLSTDCAYCVFSPEKNAAREGSMALEYGTLDCTRGIGGGNGIVCRK</sequence>
<feature type="chain" id="PRO_5015319703" evidence="1">
    <location>
        <begin position="24"/>
        <end position="345"/>
    </location>
</feature>
<feature type="signal peptide" evidence="1">
    <location>
        <begin position="1"/>
        <end position="23"/>
    </location>
</feature>
<evidence type="ECO:0000313" key="2">
    <source>
        <dbReference type="EMBL" id="PSS24676.1"/>
    </source>
</evidence>
<dbReference type="STRING" id="1590841.A0A2R6RAU9"/>
<dbReference type="OrthoDB" id="2012063at2759"/>
<dbReference type="Gramene" id="PSS24676">
    <property type="protein sequence ID" value="PSS24676"/>
    <property type="gene ID" value="CEY00_Acc09592"/>
</dbReference>
<keyword evidence="3" id="KW-1185">Reference proteome</keyword>
<dbReference type="AlphaFoldDB" id="A0A2R6RAU9"/>
<dbReference type="InParanoid" id="A0A2R6RAU9"/>
<keyword evidence="1" id="KW-0732">Signal</keyword>
<dbReference type="InterPro" id="IPR009646">
    <property type="entry name" value="Root_cap"/>
</dbReference>
<dbReference type="EMBL" id="NKQK01000008">
    <property type="protein sequence ID" value="PSS24676.1"/>
    <property type="molecule type" value="Genomic_DNA"/>
</dbReference>
<organism evidence="2 3">
    <name type="scientific">Actinidia chinensis var. chinensis</name>
    <name type="common">Chinese soft-hair kiwi</name>
    <dbReference type="NCBI Taxonomy" id="1590841"/>
    <lineage>
        <taxon>Eukaryota</taxon>
        <taxon>Viridiplantae</taxon>
        <taxon>Streptophyta</taxon>
        <taxon>Embryophyta</taxon>
        <taxon>Tracheophyta</taxon>
        <taxon>Spermatophyta</taxon>
        <taxon>Magnoliopsida</taxon>
        <taxon>eudicotyledons</taxon>
        <taxon>Gunneridae</taxon>
        <taxon>Pentapetalae</taxon>
        <taxon>asterids</taxon>
        <taxon>Ericales</taxon>
        <taxon>Actinidiaceae</taxon>
        <taxon>Actinidia</taxon>
    </lineage>
</organism>